<protein>
    <submittedName>
        <fullName evidence="2">Uncharacterized protein</fullName>
    </submittedName>
</protein>
<accession>A0A3N4KJB3</accession>
<feature type="region of interest" description="Disordered" evidence="1">
    <location>
        <begin position="687"/>
        <end position="715"/>
    </location>
</feature>
<feature type="region of interest" description="Disordered" evidence="1">
    <location>
        <begin position="574"/>
        <end position="596"/>
    </location>
</feature>
<feature type="region of interest" description="Disordered" evidence="1">
    <location>
        <begin position="605"/>
        <end position="624"/>
    </location>
</feature>
<feature type="compositionally biased region" description="Basic residues" evidence="1">
    <location>
        <begin position="698"/>
        <end position="713"/>
    </location>
</feature>
<feature type="region of interest" description="Disordered" evidence="1">
    <location>
        <begin position="260"/>
        <end position="287"/>
    </location>
</feature>
<organism evidence="2 3">
    <name type="scientific">Morchella conica CCBAS932</name>
    <dbReference type="NCBI Taxonomy" id="1392247"/>
    <lineage>
        <taxon>Eukaryota</taxon>
        <taxon>Fungi</taxon>
        <taxon>Dikarya</taxon>
        <taxon>Ascomycota</taxon>
        <taxon>Pezizomycotina</taxon>
        <taxon>Pezizomycetes</taxon>
        <taxon>Pezizales</taxon>
        <taxon>Morchellaceae</taxon>
        <taxon>Morchella</taxon>
    </lineage>
</organism>
<feature type="compositionally biased region" description="Polar residues" evidence="1">
    <location>
        <begin position="482"/>
        <end position="496"/>
    </location>
</feature>
<dbReference type="EMBL" id="ML119141">
    <property type="protein sequence ID" value="RPB10654.1"/>
    <property type="molecule type" value="Genomic_DNA"/>
</dbReference>
<dbReference type="Proteomes" id="UP000277580">
    <property type="component" value="Unassembled WGS sequence"/>
</dbReference>
<gene>
    <name evidence="2" type="ORF">P167DRAFT_546965</name>
</gene>
<dbReference type="InParanoid" id="A0A3N4KJB3"/>
<keyword evidence="3" id="KW-1185">Reference proteome</keyword>
<evidence type="ECO:0000313" key="3">
    <source>
        <dbReference type="Proteomes" id="UP000277580"/>
    </source>
</evidence>
<sequence>MVEKRLLSVDPTVKDIGLCDRTSGTLFHVKSQPFVENISPPTQPHKIVTTIRQQNLAHNTLVHDYFDYSPVLSQGHNNPLTPHRRPFRCLTPVGANASPTLSEGFIRDYLSPGTVYVPRSRSQTPSSGTNSPTFREHAQRALQIDEDEASRALGDPRQLSRWLTQVEVDAPPTLSGGFIRDYISPGTTYVPGLRHSKTPATREHSPMWTTESVEGNSSLDFGVSCTPDRAPPLPSAWSTSVEGETSPTWRLRWVNDFVPHTTHTVGPQRQTSNATRTPEGIKDECPNEQSFLNDVAPGPRTPDRHVRSRWLTPAEGDTSPTLREWFPDNNPVQISSGRSLHDSEDHLPGAASSGFIRELTADQEILLSEAPRVQRYFSDWLVETQGDVLPTLRDNSVSIRDDDHPGAISLSLSQGPTTVAEGSESKALQCRPEGCFSDLLAGGDAYVSRTLTDDSMSMSDDDRLTSVEPCTFEEQKNVQEAPESSQDGPSVESTSEAFRDSARMDLDIPHACEPEERKRSRMTDEELFRFEAPGPGSWMAPRPAQLSAVSTGSITNNHTTIIHHHCDSVDTAELSPSITRGRRNSRAGSSDFKPRIQGHLTGADMRSHNKDARSPAAKAIKGEPRSPAWKFIKEEPRSSPVLANRVQTLIHHTAHQPADYTPTPHWFSHISGTDILIIYSVIQRDAAVVSGTESSPTRTRRRKGTANRSRPPNRVRDRRVDTIRLDSTAFAAARPSSAITTRRWMVTSPTKRRQVAGPGHNAHSASGASKADDIPEDDDEDRLEYDLDRYLLRLNYLT</sequence>
<feature type="region of interest" description="Disordered" evidence="1">
    <location>
        <begin position="193"/>
        <end position="215"/>
    </location>
</feature>
<feature type="compositionally biased region" description="Polar residues" evidence="1">
    <location>
        <begin position="261"/>
        <end position="276"/>
    </location>
</feature>
<feature type="region of interest" description="Disordered" evidence="1">
    <location>
        <begin position="474"/>
        <end position="522"/>
    </location>
</feature>
<feature type="region of interest" description="Disordered" evidence="1">
    <location>
        <begin position="312"/>
        <end position="345"/>
    </location>
</feature>
<evidence type="ECO:0000256" key="1">
    <source>
        <dbReference type="SAM" id="MobiDB-lite"/>
    </source>
</evidence>
<reference evidence="2 3" key="1">
    <citation type="journal article" date="2018" name="Nat. Ecol. Evol.">
        <title>Pezizomycetes genomes reveal the molecular basis of ectomycorrhizal truffle lifestyle.</title>
        <authorList>
            <person name="Murat C."/>
            <person name="Payen T."/>
            <person name="Noel B."/>
            <person name="Kuo A."/>
            <person name="Morin E."/>
            <person name="Chen J."/>
            <person name="Kohler A."/>
            <person name="Krizsan K."/>
            <person name="Balestrini R."/>
            <person name="Da Silva C."/>
            <person name="Montanini B."/>
            <person name="Hainaut M."/>
            <person name="Levati E."/>
            <person name="Barry K.W."/>
            <person name="Belfiori B."/>
            <person name="Cichocki N."/>
            <person name="Clum A."/>
            <person name="Dockter R.B."/>
            <person name="Fauchery L."/>
            <person name="Guy J."/>
            <person name="Iotti M."/>
            <person name="Le Tacon F."/>
            <person name="Lindquist E.A."/>
            <person name="Lipzen A."/>
            <person name="Malagnac F."/>
            <person name="Mello A."/>
            <person name="Molinier V."/>
            <person name="Miyauchi S."/>
            <person name="Poulain J."/>
            <person name="Riccioni C."/>
            <person name="Rubini A."/>
            <person name="Sitrit Y."/>
            <person name="Splivallo R."/>
            <person name="Traeger S."/>
            <person name="Wang M."/>
            <person name="Zifcakova L."/>
            <person name="Wipf D."/>
            <person name="Zambonelli A."/>
            <person name="Paolocci F."/>
            <person name="Nowrousian M."/>
            <person name="Ottonello S."/>
            <person name="Baldrian P."/>
            <person name="Spatafora J.W."/>
            <person name="Henrissat B."/>
            <person name="Nagy L.G."/>
            <person name="Aury J.M."/>
            <person name="Wincker P."/>
            <person name="Grigoriev I.V."/>
            <person name="Bonfante P."/>
            <person name="Martin F.M."/>
        </authorList>
    </citation>
    <scope>NUCLEOTIDE SEQUENCE [LARGE SCALE GENOMIC DNA]</scope>
    <source>
        <strain evidence="2 3">CCBAS932</strain>
    </source>
</reference>
<evidence type="ECO:0000313" key="2">
    <source>
        <dbReference type="EMBL" id="RPB10654.1"/>
    </source>
</evidence>
<feature type="compositionally biased region" description="Basic and acidic residues" evidence="1">
    <location>
        <begin position="497"/>
        <end position="522"/>
    </location>
</feature>
<dbReference type="AlphaFoldDB" id="A0A3N4KJB3"/>
<proteinExistence type="predicted"/>
<dbReference type="OrthoDB" id="10537822at2759"/>
<name>A0A3N4KJB3_9PEZI</name>
<feature type="region of interest" description="Disordered" evidence="1">
    <location>
        <begin position="747"/>
        <end position="780"/>
    </location>
</feature>